<comment type="caution">
    <text evidence="1">The sequence shown here is derived from an EMBL/GenBank/DDBJ whole genome shotgun (WGS) entry which is preliminary data.</text>
</comment>
<reference evidence="1 2" key="1">
    <citation type="submission" date="2007-06" db="EMBL/GenBank/DDBJ databases">
        <authorList>
            <person name="Shimkets L."/>
            <person name="Ferriera S."/>
            <person name="Johnson J."/>
            <person name="Kravitz S."/>
            <person name="Beeson K."/>
            <person name="Sutton G."/>
            <person name="Rogers Y.-H."/>
            <person name="Friedman R."/>
            <person name="Frazier M."/>
            <person name="Venter J.C."/>
        </authorList>
    </citation>
    <scope>NUCLEOTIDE SEQUENCE [LARGE SCALE GENOMIC DNA]</scope>
    <source>
        <strain evidence="1 2">SIR-1</strain>
    </source>
</reference>
<dbReference type="EMBL" id="ABCS01000110">
    <property type="protein sequence ID" value="EDM74915.1"/>
    <property type="molecule type" value="Genomic_DNA"/>
</dbReference>
<protein>
    <submittedName>
        <fullName evidence="1">Uncharacterized protein</fullName>
    </submittedName>
</protein>
<sequence>MLLVAPPHPAMVEEQREVGARSVDFRDPRGHARAFFVSPVAIRVRTRGFIDRNIVESLFATIDDHFATLSENTPRAVFMDHRAATGVSWGNAMHSLRWYIRRHERVVVHMLVAELHPFIRFAIALCYPILARECAFHSSVESFDAALAERSQGSARVLEKHMREAAPTPLSHPGPA</sequence>
<keyword evidence="2" id="KW-1185">Reference proteome</keyword>
<dbReference type="AlphaFoldDB" id="A6GGR8"/>
<accession>A6GGR8</accession>
<dbReference type="STRING" id="391625.PPSIR1_20764"/>
<name>A6GGR8_9BACT</name>
<evidence type="ECO:0000313" key="1">
    <source>
        <dbReference type="EMBL" id="EDM74915.1"/>
    </source>
</evidence>
<dbReference type="Proteomes" id="UP000005801">
    <property type="component" value="Unassembled WGS sequence"/>
</dbReference>
<organism evidence="1 2">
    <name type="scientific">Plesiocystis pacifica SIR-1</name>
    <dbReference type="NCBI Taxonomy" id="391625"/>
    <lineage>
        <taxon>Bacteria</taxon>
        <taxon>Pseudomonadati</taxon>
        <taxon>Myxococcota</taxon>
        <taxon>Polyangia</taxon>
        <taxon>Nannocystales</taxon>
        <taxon>Nannocystaceae</taxon>
        <taxon>Plesiocystis</taxon>
    </lineage>
</organism>
<proteinExistence type="predicted"/>
<evidence type="ECO:0000313" key="2">
    <source>
        <dbReference type="Proteomes" id="UP000005801"/>
    </source>
</evidence>
<gene>
    <name evidence="1" type="ORF">PPSIR1_20764</name>
</gene>